<evidence type="ECO:0000256" key="1">
    <source>
        <dbReference type="ARBA" id="ARBA00004141"/>
    </source>
</evidence>
<dbReference type="InterPro" id="IPR033308">
    <property type="entry name" value="PGAP5/Cdc1/Ted1"/>
</dbReference>
<name>A0ABM3GW35_9MYRT</name>
<evidence type="ECO:0000259" key="6">
    <source>
        <dbReference type="Pfam" id="PF00149"/>
    </source>
</evidence>
<evidence type="ECO:0000313" key="7">
    <source>
        <dbReference type="Proteomes" id="UP000827889"/>
    </source>
</evidence>
<dbReference type="InterPro" id="IPR029052">
    <property type="entry name" value="Metallo-depent_PP-like"/>
</dbReference>
<dbReference type="SUPFAM" id="SSF56300">
    <property type="entry name" value="Metallo-dependent phosphatases"/>
    <property type="match status" value="1"/>
</dbReference>
<keyword evidence="3 5" id="KW-1133">Transmembrane helix</keyword>
<dbReference type="CDD" id="cd07384">
    <property type="entry name" value="MPP_Cdc1_like"/>
    <property type="match status" value="1"/>
</dbReference>
<proteinExistence type="predicted"/>
<dbReference type="RefSeq" id="XP_048128558.1">
    <property type="nucleotide sequence ID" value="XM_048272601.1"/>
</dbReference>
<dbReference type="PROSITE" id="PS51257">
    <property type="entry name" value="PROKAR_LIPOPROTEIN"/>
    <property type="match status" value="1"/>
</dbReference>
<keyword evidence="2 5" id="KW-0812">Transmembrane</keyword>
<comment type="subcellular location">
    <subcellularLocation>
        <location evidence="1">Membrane</location>
        <topology evidence="1">Multi-pass membrane protein</topology>
    </subcellularLocation>
</comment>
<dbReference type="PANTHER" id="PTHR13315">
    <property type="entry name" value="METALLO PHOSPHOESTERASE RELATED"/>
    <property type="match status" value="1"/>
</dbReference>
<evidence type="ECO:0000256" key="2">
    <source>
        <dbReference type="ARBA" id="ARBA00022692"/>
    </source>
</evidence>
<evidence type="ECO:0000256" key="5">
    <source>
        <dbReference type="SAM" id="Phobius"/>
    </source>
</evidence>
<dbReference type="Gene3D" id="3.60.21.10">
    <property type="match status" value="1"/>
</dbReference>
<organism evidence="7 8">
    <name type="scientific">Rhodamnia argentea</name>
    <dbReference type="NCBI Taxonomy" id="178133"/>
    <lineage>
        <taxon>Eukaryota</taxon>
        <taxon>Viridiplantae</taxon>
        <taxon>Streptophyta</taxon>
        <taxon>Embryophyta</taxon>
        <taxon>Tracheophyta</taxon>
        <taxon>Spermatophyta</taxon>
        <taxon>Magnoliopsida</taxon>
        <taxon>eudicotyledons</taxon>
        <taxon>Gunneridae</taxon>
        <taxon>Pentapetalae</taxon>
        <taxon>rosids</taxon>
        <taxon>malvids</taxon>
        <taxon>Myrtales</taxon>
        <taxon>Myrtaceae</taxon>
        <taxon>Myrtoideae</taxon>
        <taxon>Myrteae</taxon>
        <taxon>Australasian group</taxon>
        <taxon>Rhodamnia</taxon>
    </lineage>
</organism>
<keyword evidence="7" id="KW-1185">Reference proteome</keyword>
<feature type="transmembrane region" description="Helical" evidence="5">
    <location>
        <begin position="374"/>
        <end position="392"/>
    </location>
</feature>
<evidence type="ECO:0000256" key="3">
    <source>
        <dbReference type="ARBA" id="ARBA00022989"/>
    </source>
</evidence>
<sequence>MKQAELTGLLCVAWAISLLYGEMLAYWVPSLGSCSWPHLNSPSTSTMGNVGDQNSYVKVAVLADPQLMDRTSHGLTPKSFALEMAQFYTDLFMRRAYLSSILPFKPDVVLFLGDYFDGGPYLSDEEWEDSSNRFKHIFDLKTQDKHTECPVYYIPGNHDVGYASLHSHKPEVLSWYEREFGKKNHRFTVGKVDFIAVDAQTLDGRQREGKASSSWDLVKNVSLGSHSNPRVLLTHIPLYRRDWTYCGPNRNSPVINQRIRRTTGNQEIAYQNYITEESSNYLLDLVKPHRSNCGWDNYKVLVLSGHDHDQCMVVHKAKFGNVVEHTVGTVSWQQGNLHPSFMLLSVTNVTMSTASDPQAAVLTQLCFLPMQTHIYIWYLLLFVATLLALLFWPTSSKSFWHQICGNIGHCVHLIRSNLSGGATKEKNEDENFVYEEIWDAEGTMHLIKKSLDGPTMRSSDKGPVVSRGSAVIRPTAKMHNQDVEVSMNVDTNSDASSSVKLALKTNKSRTKIIVQRLVRTLWMLTIIAAVNVTLYMMLLFKDWNDM</sequence>
<evidence type="ECO:0000313" key="8">
    <source>
        <dbReference type="RefSeq" id="XP_048128558.1"/>
    </source>
</evidence>
<gene>
    <name evidence="8" type="primary">LOC115736372</name>
</gene>
<protein>
    <submittedName>
        <fullName evidence="8">Uncharacterized protein C630.12 isoform X1</fullName>
    </submittedName>
</protein>
<dbReference type="Pfam" id="PF00149">
    <property type="entry name" value="Metallophos"/>
    <property type="match status" value="1"/>
</dbReference>
<dbReference type="Proteomes" id="UP000827889">
    <property type="component" value="Chromosome 11"/>
</dbReference>
<accession>A0ABM3GW35</accession>
<feature type="domain" description="Calcineurin-like phosphoesterase" evidence="6">
    <location>
        <begin position="95"/>
        <end position="256"/>
    </location>
</feature>
<feature type="transmembrane region" description="Helical" evidence="5">
    <location>
        <begin position="517"/>
        <end position="540"/>
    </location>
</feature>
<keyword evidence="4 5" id="KW-0472">Membrane</keyword>
<dbReference type="InterPro" id="IPR004843">
    <property type="entry name" value="Calcineurin-like_PHP"/>
</dbReference>
<dbReference type="GeneID" id="115736372"/>
<reference evidence="8" key="1">
    <citation type="submission" date="2025-08" db="UniProtKB">
        <authorList>
            <consortium name="RefSeq"/>
        </authorList>
    </citation>
    <scope>IDENTIFICATION</scope>
    <source>
        <tissue evidence="8">Leaf</tissue>
    </source>
</reference>
<dbReference type="PANTHER" id="PTHR13315:SF4">
    <property type="entry name" value="METALLOPHOSPHOESTERASE, ISOFORM E"/>
    <property type="match status" value="1"/>
</dbReference>
<evidence type="ECO:0000256" key="4">
    <source>
        <dbReference type="ARBA" id="ARBA00023136"/>
    </source>
</evidence>